<gene>
    <name evidence="1" type="ORF">dnl_62350</name>
</gene>
<dbReference type="SUPFAM" id="SSF56935">
    <property type="entry name" value="Porins"/>
    <property type="match status" value="1"/>
</dbReference>
<dbReference type="EMBL" id="CP061799">
    <property type="protein sequence ID" value="QTA83818.1"/>
    <property type="molecule type" value="Genomic_DNA"/>
</dbReference>
<reference evidence="1" key="1">
    <citation type="journal article" date="2021" name="Microb. Physiol.">
        <title>Proteogenomic Insights into the Physiology of Marine, Sulfate-Reducing, Filamentous Desulfonema limicola and Desulfonema magnum.</title>
        <authorList>
            <person name="Schnaars V."/>
            <person name="Wohlbrand L."/>
            <person name="Scheve S."/>
            <person name="Hinrichs C."/>
            <person name="Reinhardt R."/>
            <person name="Rabus R."/>
        </authorList>
    </citation>
    <scope>NUCLEOTIDE SEQUENCE</scope>
    <source>
        <strain evidence="1">5ac10</strain>
    </source>
</reference>
<dbReference type="AlphaFoldDB" id="A0A975GKI1"/>
<organism evidence="1 2">
    <name type="scientific">Desulfonema limicola</name>
    <dbReference type="NCBI Taxonomy" id="45656"/>
    <lineage>
        <taxon>Bacteria</taxon>
        <taxon>Pseudomonadati</taxon>
        <taxon>Thermodesulfobacteriota</taxon>
        <taxon>Desulfobacteria</taxon>
        <taxon>Desulfobacterales</taxon>
        <taxon>Desulfococcaceae</taxon>
        <taxon>Desulfonema</taxon>
    </lineage>
</organism>
<sequence length="455" mass="51605">MRKYRLNHKCMLLTAGIFFMFSHVLLNPAFCENNMQRIEIPSSPNPVGSGARALGMGGAFIAIADDATAASWNPGGLIWLDQLEISVVGAAFHRIEDNSFRIYPDADGNQTVSQFNLNYLSAAFPFSFKDFNMVVSLNYQHLYDFTRKWDFSLKESGEEWYHQDVDYRSEGGLSAIGFAYCVQINKRISLGLTFNIWDDGISKNEWEQNTYQWGQGTDGKDKFVEEIRTFDKYTFSGYNFNFGLLWKRVNDSNLTIGAVIKTPFEADMEHEHSFHDISQYYELPSMFDQVSSDSFNENATLDMPLSYGIGFSYRFSDHFTASLDIYRTEWGDFVLTDSNGRETSPVSGKVITESDIDPTHQVRIGGEYLGFEASGYVFPVCFGAFYDPAPAEGSPDDFFGISIGSGITDGKRFTFDVAYQYRFGNDVGGSILKDWKFSQDVSEHTVYSSFIMYFK</sequence>
<name>A0A975GKI1_9BACT</name>
<evidence type="ECO:0000313" key="2">
    <source>
        <dbReference type="Proteomes" id="UP000663720"/>
    </source>
</evidence>
<protein>
    <submittedName>
        <fullName evidence="1">Outer membrane transport protein, OMPP1/FadL/TodX</fullName>
    </submittedName>
</protein>
<dbReference type="Proteomes" id="UP000663720">
    <property type="component" value="Chromosome"/>
</dbReference>
<dbReference type="KEGG" id="dli:dnl_62350"/>
<keyword evidence="2" id="KW-1185">Reference proteome</keyword>
<dbReference type="Gene3D" id="2.40.160.60">
    <property type="entry name" value="Outer membrane protein transport protein (OMPP1/FadL/TodX)"/>
    <property type="match status" value="1"/>
</dbReference>
<proteinExistence type="predicted"/>
<evidence type="ECO:0000313" key="1">
    <source>
        <dbReference type="EMBL" id="QTA83818.1"/>
    </source>
</evidence>
<accession>A0A975GKI1</accession>